<keyword evidence="1 4" id="KW-0808">Transferase</keyword>
<dbReference type="InterPro" id="IPR016181">
    <property type="entry name" value="Acyl_CoA_acyltransferase"/>
</dbReference>
<dbReference type="SUPFAM" id="SSF55729">
    <property type="entry name" value="Acyl-CoA N-acyltransferases (Nat)"/>
    <property type="match status" value="1"/>
</dbReference>
<evidence type="ECO:0000259" key="3">
    <source>
        <dbReference type="PROSITE" id="PS51186"/>
    </source>
</evidence>
<evidence type="ECO:0000256" key="1">
    <source>
        <dbReference type="ARBA" id="ARBA00022679"/>
    </source>
</evidence>
<dbReference type="EMBL" id="CP007456">
    <property type="protein sequence ID" value="AIZ14143.1"/>
    <property type="molecule type" value="Genomic_DNA"/>
</dbReference>
<dbReference type="CDD" id="cd04301">
    <property type="entry name" value="NAT_SF"/>
    <property type="match status" value="1"/>
</dbReference>
<keyword evidence="2" id="KW-0012">Acyltransferase</keyword>
<dbReference type="HOGENOM" id="CLU_061829_2_0_11"/>
<dbReference type="GO" id="GO:0008080">
    <property type="term" value="F:N-acetyltransferase activity"/>
    <property type="evidence" value="ECO:0007669"/>
    <property type="project" value="UniProtKB-ARBA"/>
</dbReference>
<evidence type="ECO:0000313" key="5">
    <source>
        <dbReference type="Proteomes" id="UP000030625"/>
    </source>
</evidence>
<dbReference type="Proteomes" id="UP000030625">
    <property type="component" value="Chromosome"/>
</dbReference>
<protein>
    <submittedName>
        <fullName evidence="4">Acetyltransferase</fullName>
    </submittedName>
</protein>
<organism evidence="4 5">
    <name type="scientific">Bifidobacterium catenulatum PV20-2</name>
    <dbReference type="NCBI Taxonomy" id="1447716"/>
    <lineage>
        <taxon>Bacteria</taxon>
        <taxon>Bacillati</taxon>
        <taxon>Actinomycetota</taxon>
        <taxon>Actinomycetes</taxon>
        <taxon>Bifidobacteriales</taxon>
        <taxon>Bifidobacteriaceae</taxon>
        <taxon>Bifidobacterium</taxon>
    </lineage>
</organism>
<feature type="domain" description="N-acetyltransferase" evidence="3">
    <location>
        <begin position="7"/>
        <end position="181"/>
    </location>
</feature>
<evidence type="ECO:0000313" key="4">
    <source>
        <dbReference type="EMBL" id="AIZ14143.1"/>
    </source>
</evidence>
<dbReference type="PANTHER" id="PTHR10908">
    <property type="entry name" value="SEROTONIN N-ACETYLTRANSFERASE"/>
    <property type="match status" value="1"/>
</dbReference>
<reference evidence="4 5" key="1">
    <citation type="journal article" date="2015" name="Genome Announc.">
        <title>Complete and Assembled Genome Sequence of Bifidobacterium kashiwanohense PV20-2, Isolated from the Feces of an Anemic Kenyan Infant.</title>
        <authorList>
            <person name="Vazquez-Gutierrez P."/>
            <person name="Lacroix C."/>
            <person name="Chassard C."/>
            <person name="Klumpp J."/>
            <person name="Jans C."/>
            <person name="Stevens M.J."/>
        </authorList>
    </citation>
    <scope>NUCLEOTIDE SEQUENCE [LARGE SCALE GENOMIC DNA]</scope>
    <source>
        <strain evidence="4 5">PV20-2</strain>
    </source>
</reference>
<dbReference type="PROSITE" id="PS51186">
    <property type="entry name" value="GNAT"/>
    <property type="match status" value="1"/>
</dbReference>
<dbReference type="InterPro" id="IPR000182">
    <property type="entry name" value="GNAT_dom"/>
</dbReference>
<dbReference type="STRING" id="1447716.AH68_02765"/>
<dbReference type="Gene3D" id="3.40.630.30">
    <property type="match status" value="1"/>
</dbReference>
<evidence type="ECO:0000256" key="2">
    <source>
        <dbReference type="ARBA" id="ARBA00023315"/>
    </source>
</evidence>
<dbReference type="KEGG" id="bka:AH68_02765"/>
<sequence length="208" mass="22986">MRESMHMLIRHATMEDLDAIEAVEAACFPPAEAATNESLAARVATYPNHFWLLINTDDDDDTCFPASVEDGTLVGFVNGMTTNEKDLADVMYEDVSLHDEHGAWQMIFGVDVAPVYQHRGCASYLLRRVILDSTIAGRKGIVLTCKERLVGFYARLGFVDEGMSASTHGNVAWHQMRLTLTQSPSEESFVESDPDAKTMEIPVVSIAN</sequence>
<dbReference type="InterPro" id="IPR051635">
    <property type="entry name" value="SNAT-like"/>
</dbReference>
<name>A0A0A7I1I7_9BIFI</name>
<dbReference type="PANTHER" id="PTHR10908:SF0">
    <property type="entry name" value="SEROTONIN N-ACETYLTRANSFERASE"/>
    <property type="match status" value="1"/>
</dbReference>
<accession>A0A0A7I1I7</accession>
<proteinExistence type="predicted"/>
<dbReference type="Pfam" id="PF00583">
    <property type="entry name" value="Acetyltransf_1"/>
    <property type="match status" value="1"/>
</dbReference>
<gene>
    <name evidence="4" type="ORF">AH68_02765</name>
</gene>
<dbReference type="AlphaFoldDB" id="A0A0A7I1I7"/>